<comment type="caution">
    <text evidence="2">The sequence shown here is derived from an EMBL/GenBank/DDBJ whole genome shotgun (WGS) entry which is preliminary data.</text>
</comment>
<sequence>MYAMSAWVIGFVLASALICTPAAAANGADLQVSILQYQPVPAEVGEYVTVWVKVENMGFSRAEDVSVRMVPEYPFSLDSSANANKTTGVLNPERAAVHEYRLFVDENAKDGIETIEVWYREGTEGVWYKEEFDIRIGLSTFDSRGSVQLQGTPVMEPEVFMPGDRGTIRFSLVNAATSPSVLVGGEEFDTNARIQSASLEGTDGIEVTTGTYHGSGIIGPGESVNLTYNIRVGDEVEDGTYYLYLAVEGNSHALSNNWRIPVRIDSSSVRVIPSSLLVLENGAGTLELDVANIHPNRLSSVSVRLQAEGMEFSPSEYFIGSMDPDELFTIQFEAASADNESFSPRDLTIIANYRNGVNQHSSVVDTRQLRSVEVQDNNSPGIALAVILLAALAVVGYVMYRRRKTK</sequence>
<feature type="transmembrane region" description="Helical" evidence="1">
    <location>
        <begin position="381"/>
        <end position="400"/>
    </location>
</feature>
<dbReference type="AlphaFoldDB" id="A0AAE3HAS0"/>
<dbReference type="EMBL" id="JTEO01000002">
    <property type="protein sequence ID" value="MCQ6962338.1"/>
    <property type="molecule type" value="Genomic_DNA"/>
</dbReference>
<gene>
    <name evidence="2" type="ORF">PV02_01885</name>
</gene>
<keyword evidence="3" id="KW-1185">Reference proteome</keyword>
<evidence type="ECO:0000313" key="2">
    <source>
        <dbReference type="EMBL" id="MCQ6962338.1"/>
    </source>
</evidence>
<keyword evidence="1" id="KW-0472">Membrane</keyword>
<proteinExistence type="predicted"/>
<evidence type="ECO:0008006" key="4">
    <source>
        <dbReference type="Google" id="ProtNLM"/>
    </source>
</evidence>
<dbReference type="PANTHER" id="PTHR35902">
    <property type="entry name" value="S-LAYER DOMAIN-LIKE PROTEIN-RELATED"/>
    <property type="match status" value="1"/>
</dbReference>
<dbReference type="Proteomes" id="UP001206983">
    <property type="component" value="Unassembled WGS sequence"/>
</dbReference>
<accession>A0AAE3HAS0</accession>
<keyword evidence="1" id="KW-1133">Transmembrane helix</keyword>
<keyword evidence="1" id="KW-0812">Transmembrane</keyword>
<dbReference type="PANTHER" id="PTHR35902:SF3">
    <property type="entry name" value="NPCBM-ASSOCIATED, NEW3 DOMAIN OF ALPHA-GALACTOSIDASE"/>
    <property type="match status" value="1"/>
</dbReference>
<reference evidence="2 3" key="1">
    <citation type="journal article" date="2011" name="Appl. Environ. Microbiol.">
        <title>Methanogenic archaea isolated from Taiwan's Chelungpu fault.</title>
        <authorList>
            <person name="Wu S.Y."/>
            <person name="Lai M.C."/>
        </authorList>
    </citation>
    <scope>NUCLEOTIDE SEQUENCE [LARGE SCALE GENOMIC DNA]</scope>
    <source>
        <strain evidence="2 3">St545Mb</strain>
    </source>
</reference>
<evidence type="ECO:0000313" key="3">
    <source>
        <dbReference type="Proteomes" id="UP001206983"/>
    </source>
</evidence>
<name>A0AAE3HAS0_9EURY</name>
<protein>
    <recommendedName>
        <fullName evidence="4">S-layer protein</fullName>
    </recommendedName>
</protein>
<organism evidence="2 3">
    <name type="scientific">Methanolobus chelungpuianus</name>
    <dbReference type="NCBI Taxonomy" id="502115"/>
    <lineage>
        <taxon>Archaea</taxon>
        <taxon>Methanobacteriati</taxon>
        <taxon>Methanobacteriota</taxon>
        <taxon>Stenosarchaea group</taxon>
        <taxon>Methanomicrobia</taxon>
        <taxon>Methanosarcinales</taxon>
        <taxon>Methanosarcinaceae</taxon>
        <taxon>Methanolobus</taxon>
    </lineage>
</organism>
<evidence type="ECO:0000256" key="1">
    <source>
        <dbReference type="SAM" id="Phobius"/>
    </source>
</evidence>